<dbReference type="PANTHER" id="PTHR43205">
    <property type="entry name" value="PROSTAGLANDIN REDUCTASE"/>
    <property type="match status" value="1"/>
</dbReference>
<dbReference type="InterPro" id="IPR041694">
    <property type="entry name" value="ADH_N_2"/>
</dbReference>
<proteinExistence type="predicted"/>
<evidence type="ECO:0000313" key="4">
    <source>
        <dbReference type="Proteomes" id="UP001383192"/>
    </source>
</evidence>
<dbReference type="Pfam" id="PF00107">
    <property type="entry name" value="ADH_zinc_N"/>
    <property type="match status" value="1"/>
</dbReference>
<dbReference type="Pfam" id="PF16884">
    <property type="entry name" value="ADH_N_2"/>
    <property type="match status" value="1"/>
</dbReference>
<evidence type="ECO:0000313" key="3">
    <source>
        <dbReference type="EMBL" id="KAK7029422.1"/>
    </source>
</evidence>
<accession>A0AAW0BSJ7</accession>
<dbReference type="Gene3D" id="3.90.180.10">
    <property type="entry name" value="Medium-chain alcohol dehydrogenases, catalytic domain"/>
    <property type="match status" value="1"/>
</dbReference>
<dbReference type="AlphaFoldDB" id="A0AAW0BSJ7"/>
<gene>
    <name evidence="3" type="ORF">VNI00_014676</name>
</gene>
<dbReference type="Proteomes" id="UP001383192">
    <property type="component" value="Unassembled WGS sequence"/>
</dbReference>
<name>A0AAW0BSJ7_9AGAR</name>
<keyword evidence="1" id="KW-0560">Oxidoreductase</keyword>
<feature type="domain" description="Enoyl reductase (ER)" evidence="2">
    <location>
        <begin position="44"/>
        <end position="345"/>
    </location>
</feature>
<comment type="caution">
    <text evidence="3">The sequence shown here is derived from an EMBL/GenBank/DDBJ whole genome shotgun (WGS) entry which is preliminary data.</text>
</comment>
<dbReference type="InterPro" id="IPR011032">
    <property type="entry name" value="GroES-like_sf"/>
</dbReference>
<evidence type="ECO:0000259" key="2">
    <source>
        <dbReference type="SMART" id="SM00829"/>
    </source>
</evidence>
<dbReference type="EMBL" id="JAYKXP010000084">
    <property type="protein sequence ID" value="KAK7029422.1"/>
    <property type="molecule type" value="Genomic_DNA"/>
</dbReference>
<dbReference type="InterPro" id="IPR013149">
    <property type="entry name" value="ADH-like_C"/>
</dbReference>
<dbReference type="InterPro" id="IPR020843">
    <property type="entry name" value="ER"/>
</dbReference>
<dbReference type="Gene3D" id="3.40.50.720">
    <property type="entry name" value="NAD(P)-binding Rossmann-like Domain"/>
    <property type="match status" value="1"/>
</dbReference>
<dbReference type="InterPro" id="IPR045010">
    <property type="entry name" value="MDR_fam"/>
</dbReference>
<evidence type="ECO:0000256" key="1">
    <source>
        <dbReference type="ARBA" id="ARBA00023002"/>
    </source>
</evidence>
<organism evidence="3 4">
    <name type="scientific">Paramarasmius palmivorus</name>
    <dbReference type="NCBI Taxonomy" id="297713"/>
    <lineage>
        <taxon>Eukaryota</taxon>
        <taxon>Fungi</taxon>
        <taxon>Dikarya</taxon>
        <taxon>Basidiomycota</taxon>
        <taxon>Agaricomycotina</taxon>
        <taxon>Agaricomycetes</taxon>
        <taxon>Agaricomycetidae</taxon>
        <taxon>Agaricales</taxon>
        <taxon>Marasmiineae</taxon>
        <taxon>Marasmiaceae</taxon>
        <taxon>Paramarasmius</taxon>
    </lineage>
</organism>
<dbReference type="SUPFAM" id="SSF50129">
    <property type="entry name" value="GroES-like"/>
    <property type="match status" value="1"/>
</dbReference>
<dbReference type="GO" id="GO:0016628">
    <property type="term" value="F:oxidoreductase activity, acting on the CH-CH group of donors, NAD or NADP as acceptor"/>
    <property type="evidence" value="ECO:0007669"/>
    <property type="project" value="InterPro"/>
</dbReference>
<reference evidence="3 4" key="1">
    <citation type="submission" date="2024-01" db="EMBL/GenBank/DDBJ databases">
        <title>A draft genome for a cacao thread blight-causing isolate of Paramarasmius palmivorus.</title>
        <authorList>
            <person name="Baruah I.K."/>
            <person name="Bukari Y."/>
            <person name="Amoako-Attah I."/>
            <person name="Meinhardt L.W."/>
            <person name="Bailey B.A."/>
            <person name="Cohen S.P."/>
        </authorList>
    </citation>
    <scope>NUCLEOTIDE SEQUENCE [LARGE SCALE GENOMIC DNA]</scope>
    <source>
        <strain evidence="3 4">GH-12</strain>
    </source>
</reference>
<dbReference type="FunFam" id="3.40.50.720:FF:000121">
    <property type="entry name" value="Prostaglandin reductase 2"/>
    <property type="match status" value="1"/>
</dbReference>
<protein>
    <recommendedName>
        <fullName evidence="2">Enoyl reductase (ER) domain-containing protein</fullName>
    </recommendedName>
</protein>
<dbReference type="CDD" id="cd05288">
    <property type="entry name" value="PGDH"/>
    <property type="match status" value="1"/>
</dbReference>
<sequence>MAPVRNGRLIFNEIPEGYPEPGKTTVYDDKQTIDLDNVPLNGSILVKTLVLSADPYMRSKMRDPKVKSYQPAYTLGEPQVTSAVIRSEHPDYKPGEYVYGILNWEEYSIPPDLSKGTTAELAQTIIRKLTLQPGLSWPVYLGAAGMPGQTAYHAWKEYSQAKKGETIFVSGGGGPVGLMVIQLAKLDGLKVIASAGTDDKVKEAKEAGADVVFNYKKVDTNQVLEKEGPLNLYWDNVGGPTLDAALGATAEHARIIVCGMISEYNNKNGTTLKNLWTIFGRSLHIHGFLVFDLAPKWDGAFYKEIPPKIASGQIKHREDITRGLEKSGEALVEVQKGLNFGKKVVLVADD</sequence>
<dbReference type="SUPFAM" id="SSF51735">
    <property type="entry name" value="NAD(P)-binding Rossmann-fold domains"/>
    <property type="match status" value="1"/>
</dbReference>
<keyword evidence="4" id="KW-1185">Reference proteome</keyword>
<dbReference type="InterPro" id="IPR036291">
    <property type="entry name" value="NAD(P)-bd_dom_sf"/>
</dbReference>
<dbReference type="SMART" id="SM00829">
    <property type="entry name" value="PKS_ER"/>
    <property type="match status" value="1"/>
</dbReference>
<dbReference type="PANTHER" id="PTHR43205:SF7">
    <property type="entry name" value="PROSTAGLANDIN REDUCTASE 1"/>
    <property type="match status" value="1"/>
</dbReference>